<organism evidence="1 3">
    <name type="scientific">Phytophthora kernoviae</name>
    <dbReference type="NCBI Taxonomy" id="325452"/>
    <lineage>
        <taxon>Eukaryota</taxon>
        <taxon>Sar</taxon>
        <taxon>Stramenopiles</taxon>
        <taxon>Oomycota</taxon>
        <taxon>Peronosporomycetes</taxon>
        <taxon>Peronosporales</taxon>
        <taxon>Peronosporaceae</taxon>
        <taxon>Phytophthora</taxon>
    </lineage>
</organism>
<dbReference type="InterPro" id="IPR044210">
    <property type="entry name" value="Tfc3-like"/>
</dbReference>
<evidence type="ECO:0000313" key="2">
    <source>
        <dbReference type="EMBL" id="RLN71802.1"/>
    </source>
</evidence>
<dbReference type="GO" id="GO:0042791">
    <property type="term" value="P:5S class rRNA transcription by RNA polymerase III"/>
    <property type="evidence" value="ECO:0007669"/>
    <property type="project" value="TreeGrafter"/>
</dbReference>
<dbReference type="Proteomes" id="UP000284657">
    <property type="component" value="Unassembled WGS sequence"/>
</dbReference>
<evidence type="ECO:0000313" key="1">
    <source>
        <dbReference type="EMBL" id="RLN53959.1"/>
    </source>
</evidence>
<dbReference type="Proteomes" id="UP000277300">
    <property type="component" value="Unassembled WGS sequence"/>
</dbReference>
<gene>
    <name evidence="2" type="ORF">BBJ29_008356</name>
    <name evidence="1" type="ORF">BBP00_00009122</name>
</gene>
<dbReference type="EMBL" id="MBAD02000021">
    <property type="protein sequence ID" value="RLN71802.1"/>
    <property type="molecule type" value="Genomic_DNA"/>
</dbReference>
<sequence length="416" mass="46556">MPVHLYIEVFSGGAILTDSEFTIVEEAIVNKRTFDAIPEEIREKVWSHETERTSKVLGTLADLGLVAPHKIGMNSLVKILRAGYTDGRDGFGLVAIARKLGKRKIDVKKRLKEKLMEPVVKLLFENAKREAQMADNPGGTCEAFSNEESDDNGDLGAIALRPFRHYKDFEKTLGQAVVHYVRDSGEDGLTLSSLMGKLRTASNDELHAASLVRVARCLNTLIDEGVLFCVNAYYDQRYILKEHGDGWLLRPFSLVPSAGSVTTPQVVFEGEKDTLSFPWLKMDGGTNCKFLFAIQRKLLALIIQNPGITEERAYAKMDKLLSLQDTREAMSLLVEEGLVYTRAATDPTATADKKTPSVSLFNSQPSVPRVIKLVGNVLAYDRLTFMMHYFPHVECIQRFGSIVQDYQNEVSEFQRD</sequence>
<dbReference type="AlphaFoldDB" id="A0A3F2RDH1"/>
<evidence type="ECO:0000313" key="3">
    <source>
        <dbReference type="Proteomes" id="UP000277300"/>
    </source>
</evidence>
<dbReference type="PANTHER" id="PTHR15180">
    <property type="entry name" value="GENERAL TRANSCRIPTION FACTOR 3C POLYPEPTIDE 1"/>
    <property type="match status" value="1"/>
</dbReference>
<evidence type="ECO:0000313" key="4">
    <source>
        <dbReference type="Proteomes" id="UP000284657"/>
    </source>
</evidence>
<comment type="caution">
    <text evidence="1">The sequence shown here is derived from an EMBL/GenBank/DDBJ whole genome shotgun (WGS) entry which is preliminary data.</text>
</comment>
<protein>
    <recommendedName>
        <fullName evidence="5">B-block binding subunit of TFIIIC domain-containing protein</fullName>
    </recommendedName>
</protein>
<evidence type="ECO:0008006" key="5">
    <source>
        <dbReference type="Google" id="ProtNLM"/>
    </source>
</evidence>
<reference evidence="3 4" key="1">
    <citation type="submission" date="2018-07" db="EMBL/GenBank/DDBJ databases">
        <title>Genome sequencing of oomycete isolates from Chile give support for New Zealand origin for Phytophthora kernoviae and make available the first Nothophytophthora sp. genome.</title>
        <authorList>
            <person name="Studholme D.J."/>
            <person name="Sanfuentes E."/>
            <person name="Panda P."/>
            <person name="Hill R."/>
            <person name="Sambles C."/>
            <person name="Grant M."/>
            <person name="Williams N.M."/>
            <person name="Mcdougal R.L."/>
        </authorList>
    </citation>
    <scope>NUCLEOTIDE SEQUENCE [LARGE SCALE GENOMIC DNA]</scope>
    <source>
        <strain evidence="1">Chile6</strain>
        <strain evidence="2">Chile7</strain>
    </source>
</reference>
<accession>A0A3F2RDH1</accession>
<dbReference type="PANTHER" id="PTHR15180:SF1">
    <property type="entry name" value="GENERAL TRANSCRIPTION FACTOR 3C POLYPEPTIDE 1"/>
    <property type="match status" value="1"/>
</dbReference>
<dbReference type="GO" id="GO:0003677">
    <property type="term" value="F:DNA binding"/>
    <property type="evidence" value="ECO:0007669"/>
    <property type="project" value="InterPro"/>
</dbReference>
<dbReference type="GO" id="GO:0006384">
    <property type="term" value="P:transcription initiation at RNA polymerase III promoter"/>
    <property type="evidence" value="ECO:0007669"/>
    <property type="project" value="InterPro"/>
</dbReference>
<dbReference type="GO" id="GO:0000127">
    <property type="term" value="C:transcription factor TFIIIC complex"/>
    <property type="evidence" value="ECO:0007669"/>
    <property type="project" value="InterPro"/>
</dbReference>
<dbReference type="OrthoDB" id="68020at2759"/>
<name>A0A3F2RDH1_9STRA</name>
<dbReference type="EMBL" id="MBDO02000561">
    <property type="protein sequence ID" value="RLN53959.1"/>
    <property type="molecule type" value="Genomic_DNA"/>
</dbReference>
<proteinExistence type="predicted"/>